<keyword evidence="3" id="KW-1185">Reference proteome</keyword>
<keyword evidence="1" id="KW-0175">Coiled coil</keyword>
<evidence type="ECO:0000313" key="2">
    <source>
        <dbReference type="EMBL" id="MFC5194879.1"/>
    </source>
</evidence>
<evidence type="ECO:0000256" key="1">
    <source>
        <dbReference type="SAM" id="Coils"/>
    </source>
</evidence>
<evidence type="ECO:0000313" key="3">
    <source>
        <dbReference type="Proteomes" id="UP001596162"/>
    </source>
</evidence>
<name>A0ABW0C6J9_9FLAO</name>
<sequence length="917" mass="100448">MRAFLLIIALTVCSTQLSFSQEDGVVSLAIPVRSSLKFNRYLTNPTFSFVREQNTYINITNKREWIQFEDAPVTYLVNYSGRYSENMGVGVGLFQQNHGVLTTFGGIVNLAYNAQLQTDSNLTFGLNLGFYTSSINEGSVVLNEPDPSLDNISKNSIFTVSPGINYGLVFFDLGVSVNNLVQYNLKSSELLKEDPQRSIQAHVMYTGYMYSRGFFDESKFSALVKSEFKTDQIIFSGVAMLMVPKGIWAQLGYNTVYGVMGGVGMNITEQISIEYNYEKAMGDLSTFGSSHEFTLAYKFNTRNRFKYSGDDREQALLIKKQKKRTLASASSTSKLDADAKAERAEQKALELEEKRLAIEARALAREEAKEEARIEREAKAAALAESQVEDENQAQAAEATAQAQAAEEARLAAEAAAQAQAAEEARLAAEAAAQAQAAEEARLAAEATAQAQAAEEARLAAEATAQAQAAEEARLAAEATAQAQAAEEARLAAEAAAQAQAAEEARLAAEATAQAQAAEEARLAAEAAAEAQAAEEARLAAEAAAQAQAAEEARLAAEAAAQAQAAEEARLAAEAAAQAQAAEEARLAAEAAAQAQVAEEARLAAEATAQAQAAQSRVIETDVAITQKDDLAKSMYAITESTKDSEKEQEILLVRLNEVVISKNKDLKDLKEENDLSEQGIYMEPKPFKSISAENRAMEAIKSDLDIIINKRNEDIKNLENLYIQRIQKGSNKNDETTKYYLETIRGLKADQAEAERTRASLVSTLESIKLATEIERKRRIKRALYDNEKDRYNKDMATLERIKNSTPLSTVPLTAEDFDSGEKQSSNVQILKGVQNVDNGYYMIVAVHKNVSERDAFLEKAIAAGQSNINFFFDVNSSKYFIYYQKFDYVEEAMRALETKGNKPYNQEMSVVKIED</sequence>
<accession>A0ABW0C6J9</accession>
<comment type="caution">
    <text evidence="2">The sequence shown here is derived from an EMBL/GenBank/DDBJ whole genome shotgun (WGS) entry which is preliminary data.</text>
</comment>
<dbReference type="EMBL" id="JBHSLA010000002">
    <property type="protein sequence ID" value="MFC5194879.1"/>
    <property type="molecule type" value="Genomic_DNA"/>
</dbReference>
<dbReference type="Proteomes" id="UP001596162">
    <property type="component" value="Unassembled WGS sequence"/>
</dbReference>
<gene>
    <name evidence="2" type="ORF">ACFPH8_06020</name>
</gene>
<reference evidence="3" key="1">
    <citation type="journal article" date="2019" name="Int. J. Syst. Evol. Microbiol.">
        <title>The Global Catalogue of Microorganisms (GCM) 10K type strain sequencing project: providing services to taxonomists for standard genome sequencing and annotation.</title>
        <authorList>
            <consortium name="The Broad Institute Genomics Platform"/>
            <consortium name="The Broad Institute Genome Sequencing Center for Infectious Disease"/>
            <person name="Wu L."/>
            <person name="Ma J."/>
        </authorList>
    </citation>
    <scope>NUCLEOTIDE SEQUENCE [LARGE SCALE GENOMIC DNA]</scope>
    <source>
        <strain evidence="3">JCM 17978</strain>
    </source>
</reference>
<dbReference type="InterPro" id="IPR019861">
    <property type="entry name" value="PorP/SprF_Bacteroidetes"/>
</dbReference>
<proteinExistence type="predicted"/>
<dbReference type="NCBIfam" id="TIGR03519">
    <property type="entry name" value="T9SS_PorP_fam"/>
    <property type="match status" value="1"/>
</dbReference>
<dbReference type="Pfam" id="PF11751">
    <property type="entry name" value="PorP_SprF"/>
    <property type="match status" value="1"/>
</dbReference>
<dbReference type="RefSeq" id="WP_376859316.1">
    <property type="nucleotide sequence ID" value="NZ_JBHSLA010000002.1"/>
</dbReference>
<organism evidence="2 3">
    <name type="scientific">Bizionia hallyeonensis</name>
    <dbReference type="NCBI Taxonomy" id="1123757"/>
    <lineage>
        <taxon>Bacteria</taxon>
        <taxon>Pseudomonadati</taxon>
        <taxon>Bacteroidota</taxon>
        <taxon>Flavobacteriia</taxon>
        <taxon>Flavobacteriales</taxon>
        <taxon>Flavobacteriaceae</taxon>
        <taxon>Bizionia</taxon>
    </lineage>
</organism>
<protein>
    <submittedName>
        <fullName evidence="2">PorP/SprF family type IX secretion system membrane protein</fullName>
    </submittedName>
</protein>
<feature type="coiled-coil region" evidence="1">
    <location>
        <begin position="334"/>
        <end position="592"/>
    </location>
</feature>